<dbReference type="Proteomes" id="UP000288805">
    <property type="component" value="Unassembled WGS sequence"/>
</dbReference>
<dbReference type="EMBL" id="QGNW01000436">
    <property type="protein sequence ID" value="RVW71486.1"/>
    <property type="molecule type" value="Genomic_DNA"/>
</dbReference>
<reference evidence="1 2" key="1">
    <citation type="journal article" date="2018" name="PLoS Genet.">
        <title>Population sequencing reveals clonal diversity and ancestral inbreeding in the grapevine cultivar Chardonnay.</title>
        <authorList>
            <person name="Roach M.J."/>
            <person name="Johnson D.L."/>
            <person name="Bohlmann J."/>
            <person name="van Vuuren H.J."/>
            <person name="Jones S.J."/>
            <person name="Pretorius I.S."/>
            <person name="Schmidt S.A."/>
            <person name="Borneman A.R."/>
        </authorList>
    </citation>
    <scope>NUCLEOTIDE SEQUENCE [LARGE SCALE GENOMIC DNA]</scope>
    <source>
        <strain evidence="2">cv. Chardonnay</strain>
        <tissue evidence="1">Leaf</tissue>
    </source>
</reference>
<protein>
    <submittedName>
        <fullName evidence="1">Uncharacterized protein</fullName>
    </submittedName>
</protein>
<sequence length="104" mass="11215">MFRFRNFASGPSLFQHLWGFLSKSLASLEFRSWSGLVGQVLTASSPTPTHGSSQPAPNVRLVASVTGDNDKNLLVLPAHHRCFPLHRVAGGGSSLAKDDTQVEN</sequence>
<accession>A0A438GH01</accession>
<organism evidence="1 2">
    <name type="scientific">Vitis vinifera</name>
    <name type="common">Grape</name>
    <dbReference type="NCBI Taxonomy" id="29760"/>
    <lineage>
        <taxon>Eukaryota</taxon>
        <taxon>Viridiplantae</taxon>
        <taxon>Streptophyta</taxon>
        <taxon>Embryophyta</taxon>
        <taxon>Tracheophyta</taxon>
        <taxon>Spermatophyta</taxon>
        <taxon>Magnoliopsida</taxon>
        <taxon>eudicotyledons</taxon>
        <taxon>Gunneridae</taxon>
        <taxon>Pentapetalae</taxon>
        <taxon>rosids</taxon>
        <taxon>Vitales</taxon>
        <taxon>Vitaceae</taxon>
        <taxon>Viteae</taxon>
        <taxon>Vitis</taxon>
    </lineage>
</organism>
<evidence type="ECO:0000313" key="2">
    <source>
        <dbReference type="Proteomes" id="UP000288805"/>
    </source>
</evidence>
<gene>
    <name evidence="1" type="ORF">CK203_061032</name>
</gene>
<evidence type="ECO:0000313" key="1">
    <source>
        <dbReference type="EMBL" id="RVW71486.1"/>
    </source>
</evidence>
<comment type="caution">
    <text evidence="1">The sequence shown here is derived from an EMBL/GenBank/DDBJ whole genome shotgun (WGS) entry which is preliminary data.</text>
</comment>
<proteinExistence type="predicted"/>
<name>A0A438GH01_VITVI</name>
<dbReference type="AlphaFoldDB" id="A0A438GH01"/>